<reference evidence="6" key="1">
    <citation type="journal article" date="2015" name="Proc. Natl. Acad. Sci. U.S.A.">
        <title>Networks of energetic and metabolic interactions define dynamics in microbial communities.</title>
        <authorList>
            <person name="Embree M."/>
            <person name="Liu J.K."/>
            <person name="Al-Bassam M.M."/>
            <person name="Zengler K."/>
        </authorList>
    </citation>
    <scope>NUCLEOTIDE SEQUENCE</scope>
</reference>
<protein>
    <submittedName>
        <fullName evidence="6">4-hydroxy-2-oxoglutarate aldolase</fullName>
        <ecNumber evidence="6">4.1.2.14</ecNumber>
        <ecNumber evidence="6">4.1.3.16</ecNumber>
    </submittedName>
</protein>
<evidence type="ECO:0000256" key="4">
    <source>
        <dbReference type="ARBA" id="ARBA00023239"/>
    </source>
</evidence>
<comment type="subunit">
    <text evidence="3">Homotrimer.</text>
</comment>
<evidence type="ECO:0000256" key="3">
    <source>
        <dbReference type="ARBA" id="ARBA00011233"/>
    </source>
</evidence>
<evidence type="ECO:0000313" key="6">
    <source>
        <dbReference type="EMBL" id="KUG25764.1"/>
    </source>
</evidence>
<dbReference type="Gene3D" id="3.20.20.70">
    <property type="entry name" value="Aldolase class I"/>
    <property type="match status" value="1"/>
</dbReference>
<dbReference type="GO" id="GO:0008675">
    <property type="term" value="F:2-dehydro-3-deoxy-phosphogluconate aldolase activity"/>
    <property type="evidence" value="ECO:0007669"/>
    <property type="project" value="UniProtKB-EC"/>
</dbReference>
<name>A0A0W8FY32_9ZZZZ</name>
<evidence type="ECO:0000256" key="2">
    <source>
        <dbReference type="ARBA" id="ARBA00006906"/>
    </source>
</evidence>
<comment type="pathway">
    <text evidence="1">Carbohydrate acid metabolism.</text>
</comment>
<dbReference type="EC" id="4.1.3.16" evidence="6"/>
<dbReference type="InterPro" id="IPR000887">
    <property type="entry name" value="Aldlse_KDPG_KHG"/>
</dbReference>
<dbReference type="AlphaFoldDB" id="A0A0W8FY32"/>
<organism evidence="6">
    <name type="scientific">hydrocarbon metagenome</name>
    <dbReference type="NCBI Taxonomy" id="938273"/>
    <lineage>
        <taxon>unclassified sequences</taxon>
        <taxon>metagenomes</taxon>
        <taxon>ecological metagenomes</taxon>
    </lineage>
</organism>
<dbReference type="PANTHER" id="PTHR30246">
    <property type="entry name" value="2-KETO-3-DEOXY-6-PHOSPHOGLUCONATE ALDOLASE"/>
    <property type="match status" value="1"/>
</dbReference>
<dbReference type="SUPFAM" id="SSF51569">
    <property type="entry name" value="Aldolase"/>
    <property type="match status" value="1"/>
</dbReference>
<gene>
    <name evidence="6" type="ORF">ASZ90_004404</name>
</gene>
<dbReference type="CDD" id="cd00452">
    <property type="entry name" value="KDPG_aldolase"/>
    <property type="match status" value="1"/>
</dbReference>
<evidence type="ECO:0000256" key="5">
    <source>
        <dbReference type="ARBA" id="ARBA00023277"/>
    </source>
</evidence>
<comment type="similarity">
    <text evidence="2">Belongs to the KHG/KDPG aldolase family.</text>
</comment>
<dbReference type="EC" id="4.1.2.14" evidence="6"/>
<sequence length="216" mass="23608">MNKKKILDEIFKRKIIAVIRLDDNDKLINVIKAIYKGGVSVIEITMTVPDAIKMVKKITNQLDEDIILGVGSVGDSKTAERAIQVGAQFVVSPFFKKEIIKTAHKYDTAVMSGAFTPTEIQKAYESGADVIKIFPADVVGMKFFKAVLAPMPYLKLMPTGGVNLDNAGEWIRTGACAVGVGSALLDKFAINNNKFDTLTQNAKRIVTSLTNINKIE</sequence>
<dbReference type="EMBL" id="LNQE01000605">
    <property type="protein sequence ID" value="KUG25764.1"/>
    <property type="molecule type" value="Genomic_DNA"/>
</dbReference>
<dbReference type="PANTHER" id="PTHR30246:SF1">
    <property type="entry name" value="2-DEHYDRO-3-DEOXY-6-PHOSPHOGALACTONATE ALDOLASE-RELATED"/>
    <property type="match status" value="1"/>
</dbReference>
<dbReference type="NCBIfam" id="TIGR01182">
    <property type="entry name" value="eda"/>
    <property type="match status" value="1"/>
</dbReference>
<evidence type="ECO:0000256" key="1">
    <source>
        <dbReference type="ARBA" id="ARBA00004761"/>
    </source>
</evidence>
<keyword evidence="5" id="KW-0119">Carbohydrate metabolism</keyword>
<dbReference type="InterPro" id="IPR013785">
    <property type="entry name" value="Aldolase_TIM"/>
</dbReference>
<accession>A0A0W8FY32</accession>
<keyword evidence="4 6" id="KW-0456">Lyase</keyword>
<dbReference type="GO" id="GO:0008700">
    <property type="term" value="F:(R,S)-4-hydroxy-2-oxoglutarate aldolase activity"/>
    <property type="evidence" value="ECO:0007669"/>
    <property type="project" value="UniProtKB-EC"/>
</dbReference>
<comment type="caution">
    <text evidence="6">The sequence shown here is derived from an EMBL/GenBank/DDBJ whole genome shotgun (WGS) entry which is preliminary data.</text>
</comment>
<dbReference type="Pfam" id="PF01081">
    <property type="entry name" value="Aldolase"/>
    <property type="match status" value="1"/>
</dbReference>
<proteinExistence type="inferred from homology"/>